<dbReference type="GO" id="GO:0009086">
    <property type="term" value="P:methionine biosynthetic process"/>
    <property type="evidence" value="ECO:0007669"/>
    <property type="project" value="TreeGrafter"/>
</dbReference>
<dbReference type="GO" id="GO:0010181">
    <property type="term" value="F:FMN binding"/>
    <property type="evidence" value="ECO:0007669"/>
    <property type="project" value="InterPro"/>
</dbReference>
<dbReference type="PANTHER" id="PTHR19384:SF84">
    <property type="entry name" value="METHIONINE SYNTHASE REDUCTASE"/>
    <property type="match status" value="1"/>
</dbReference>
<dbReference type="PRINTS" id="PR00369">
    <property type="entry name" value="FLAVODOXIN"/>
</dbReference>
<evidence type="ECO:0000259" key="11">
    <source>
        <dbReference type="PROSITE" id="PS50902"/>
    </source>
</evidence>
<evidence type="ECO:0000256" key="1">
    <source>
        <dbReference type="ARBA" id="ARBA00001917"/>
    </source>
</evidence>
<dbReference type="FunFam" id="1.20.990.10:FF:000007">
    <property type="entry name" value="Methionine synthase reductase"/>
    <property type="match status" value="1"/>
</dbReference>
<proteinExistence type="predicted"/>
<comment type="cofactor">
    <cofactor evidence="1">
        <name>FMN</name>
        <dbReference type="ChEBI" id="CHEBI:58210"/>
    </cofactor>
</comment>
<dbReference type="InterPro" id="IPR017938">
    <property type="entry name" value="Riboflavin_synthase-like_b-brl"/>
</dbReference>
<dbReference type="InterPro" id="IPR023173">
    <property type="entry name" value="NADPH_Cyt_P450_Rdtase_alpha"/>
</dbReference>
<keyword evidence="13" id="KW-1185">Reference proteome</keyword>
<dbReference type="InterPro" id="IPR008254">
    <property type="entry name" value="Flavodoxin/NO_synth"/>
</dbReference>
<accession>A0A183IWJ2</accession>
<dbReference type="InterPro" id="IPR029039">
    <property type="entry name" value="Flavoprotein-like_sf"/>
</dbReference>
<dbReference type="PANTHER" id="PTHR19384">
    <property type="entry name" value="NITRIC OXIDE SYNTHASE-RELATED"/>
    <property type="match status" value="1"/>
</dbReference>
<keyword evidence="5" id="KW-0274">FAD</keyword>
<evidence type="ECO:0000256" key="7">
    <source>
        <dbReference type="ARBA" id="ARBA00023002"/>
    </source>
</evidence>
<evidence type="ECO:0000256" key="3">
    <source>
        <dbReference type="ARBA" id="ARBA00022630"/>
    </source>
</evidence>
<dbReference type="Gene3D" id="3.40.50.360">
    <property type="match status" value="1"/>
</dbReference>
<feature type="region of interest" description="Disordered" evidence="10">
    <location>
        <begin position="202"/>
        <end position="234"/>
    </location>
</feature>
<dbReference type="Pfam" id="PF00258">
    <property type="entry name" value="Flavodoxin_1"/>
    <property type="match status" value="1"/>
</dbReference>
<keyword evidence="3" id="KW-0285">Flavoprotein</keyword>
<dbReference type="SUPFAM" id="SSF63380">
    <property type="entry name" value="Riboflavin synthase domain-like"/>
    <property type="match status" value="1"/>
</dbReference>
<dbReference type="Pfam" id="PF00667">
    <property type="entry name" value="FAD_binding_1"/>
    <property type="match status" value="1"/>
</dbReference>
<evidence type="ECO:0000256" key="10">
    <source>
        <dbReference type="SAM" id="MobiDB-lite"/>
    </source>
</evidence>
<reference evidence="12 13" key="2">
    <citation type="submission" date="2018-11" db="EMBL/GenBank/DDBJ databases">
        <authorList>
            <consortium name="Pathogen Informatics"/>
        </authorList>
    </citation>
    <scope>NUCLEOTIDE SEQUENCE [LARGE SCALE GENOMIC DNA]</scope>
</reference>
<dbReference type="GO" id="GO:0030586">
    <property type="term" value="F:[methionine synthase] reductase (NADPH) activity"/>
    <property type="evidence" value="ECO:0007669"/>
    <property type="project" value="UniProtKB-EC"/>
</dbReference>
<feature type="compositionally biased region" description="Acidic residues" evidence="10">
    <location>
        <begin position="222"/>
        <end position="232"/>
    </location>
</feature>
<dbReference type="EMBL" id="UZAM01011138">
    <property type="protein sequence ID" value="VDP14973.1"/>
    <property type="molecule type" value="Genomic_DNA"/>
</dbReference>
<dbReference type="GO" id="GO:0050660">
    <property type="term" value="F:flavin adenine dinucleotide binding"/>
    <property type="evidence" value="ECO:0007669"/>
    <property type="project" value="TreeGrafter"/>
</dbReference>
<evidence type="ECO:0000256" key="2">
    <source>
        <dbReference type="ARBA" id="ARBA00001974"/>
    </source>
</evidence>
<evidence type="ECO:0000256" key="4">
    <source>
        <dbReference type="ARBA" id="ARBA00022643"/>
    </source>
</evidence>
<evidence type="ECO:0000313" key="13">
    <source>
        <dbReference type="Proteomes" id="UP000270296"/>
    </source>
</evidence>
<feature type="domain" description="Flavodoxin-like" evidence="11">
    <location>
        <begin position="7"/>
        <end position="149"/>
    </location>
</feature>
<dbReference type="SUPFAM" id="SSF52218">
    <property type="entry name" value="Flavoproteins"/>
    <property type="match status" value="1"/>
</dbReference>
<sequence length="487" mass="54208">MTHPKDFLLLYGTQTGQARAIAELLKLKCEEQQLYPRFHCVSSVGREFCLEKETLAVIVISTTGDGECPDTAQKLCRLLKRQLASGSLSSLRFALLGLGDTNHNIFCGCAKFIEKQLLDLGAEKFCPTGFCDDELGLEIVAEPWIEAVVVKLKALLGNSLNSKIVPPKVYNSDTPLKTMSDNELENAPDILGIRTLSCSVNLKPETKDDDEEDKSEERVSGDEEDEADAESADADHYKPNQTFYTFEKCLCAWSTPSLVHSDALQAQTDLHVPTLAADRSLFSCAFTHEFVNEEDLPLQNGCDFPSQASPLFYASVISRTLLTDAKARKEKYAISLDLTACGFTYEPGDALYFLCPNPDAEVNWLLYRLNLGLLSYNKFKIEAASDNPSLRKIPKYLPSEGNIFYLFKYCLNIRVTPSQSMLRMMANACDAEHEKRRLLELSSAEGRNEYIRFVQGPSLSLLDVLHAFPSCNPPVESLIGVLRCCNV</sequence>
<name>A0A183IWJ2_9BILA</name>
<protein>
    <recommendedName>
        <fullName evidence="9">Methionine synthase reductase</fullName>
        <ecNumber evidence="8">1.16.1.8</ecNumber>
    </recommendedName>
</protein>
<keyword evidence="6" id="KW-0521">NADP</keyword>
<dbReference type="WBParaSite" id="SBAD_0000828501-mRNA-1">
    <property type="protein sequence ID" value="SBAD_0000828501-mRNA-1"/>
    <property type="gene ID" value="SBAD_0000828501"/>
</dbReference>
<keyword evidence="7" id="KW-0560">Oxidoreductase</keyword>
<dbReference type="OrthoDB" id="1856718at2759"/>
<dbReference type="GO" id="GO:0005829">
    <property type="term" value="C:cytosol"/>
    <property type="evidence" value="ECO:0007669"/>
    <property type="project" value="TreeGrafter"/>
</dbReference>
<evidence type="ECO:0000256" key="8">
    <source>
        <dbReference type="ARBA" id="ARBA00039088"/>
    </source>
</evidence>
<dbReference type="InterPro" id="IPR003097">
    <property type="entry name" value="CysJ-like_FAD-binding"/>
</dbReference>
<evidence type="ECO:0000313" key="12">
    <source>
        <dbReference type="EMBL" id="VDP14973.1"/>
    </source>
</evidence>
<dbReference type="Proteomes" id="UP000270296">
    <property type="component" value="Unassembled WGS sequence"/>
</dbReference>
<comment type="cofactor">
    <cofactor evidence="2">
        <name>FAD</name>
        <dbReference type="ChEBI" id="CHEBI:57692"/>
    </cofactor>
</comment>
<dbReference type="PROSITE" id="PS50902">
    <property type="entry name" value="FLAVODOXIN_LIKE"/>
    <property type="match status" value="1"/>
</dbReference>
<keyword evidence="4" id="KW-0288">FMN</keyword>
<evidence type="ECO:0000256" key="9">
    <source>
        <dbReference type="ARBA" id="ARBA00040659"/>
    </source>
</evidence>
<dbReference type="AlphaFoldDB" id="A0A183IWJ2"/>
<evidence type="ECO:0000256" key="5">
    <source>
        <dbReference type="ARBA" id="ARBA00022827"/>
    </source>
</evidence>
<evidence type="ECO:0000313" key="14">
    <source>
        <dbReference type="WBParaSite" id="SBAD_0000828501-mRNA-1"/>
    </source>
</evidence>
<dbReference type="Gene3D" id="1.20.990.10">
    <property type="entry name" value="NADPH-cytochrome p450 Reductase, Chain A, domain 3"/>
    <property type="match status" value="1"/>
</dbReference>
<dbReference type="GO" id="GO:0050667">
    <property type="term" value="P:homocysteine metabolic process"/>
    <property type="evidence" value="ECO:0007669"/>
    <property type="project" value="TreeGrafter"/>
</dbReference>
<evidence type="ECO:0000256" key="6">
    <source>
        <dbReference type="ARBA" id="ARBA00022857"/>
    </source>
</evidence>
<dbReference type="EC" id="1.16.1.8" evidence="8"/>
<organism evidence="14">
    <name type="scientific">Soboliphyme baturini</name>
    <dbReference type="NCBI Taxonomy" id="241478"/>
    <lineage>
        <taxon>Eukaryota</taxon>
        <taxon>Metazoa</taxon>
        <taxon>Ecdysozoa</taxon>
        <taxon>Nematoda</taxon>
        <taxon>Enoplea</taxon>
        <taxon>Dorylaimia</taxon>
        <taxon>Dioctophymatida</taxon>
        <taxon>Dioctophymatoidea</taxon>
        <taxon>Soboliphymatidae</taxon>
        <taxon>Soboliphyme</taxon>
    </lineage>
</organism>
<reference evidence="14" key="1">
    <citation type="submission" date="2016-06" db="UniProtKB">
        <authorList>
            <consortium name="WormBaseParasite"/>
        </authorList>
    </citation>
    <scope>IDENTIFICATION</scope>
</reference>
<dbReference type="InterPro" id="IPR001094">
    <property type="entry name" value="Flavdoxin-like"/>
</dbReference>
<gene>
    <name evidence="12" type="ORF">SBAD_LOCUS7987</name>
</gene>